<proteinExistence type="inferred from homology"/>
<evidence type="ECO:0000313" key="5">
    <source>
        <dbReference type="EMBL" id="KAK6128558.1"/>
    </source>
</evidence>
<dbReference type="EMBL" id="JABTTQ020001721">
    <property type="protein sequence ID" value="KAK6128558.1"/>
    <property type="molecule type" value="Genomic_DNA"/>
</dbReference>
<accession>A0ABR0V0M6</accession>
<evidence type="ECO:0000313" key="6">
    <source>
        <dbReference type="Proteomes" id="UP001318860"/>
    </source>
</evidence>
<dbReference type="PANTHER" id="PTHR22691">
    <property type="entry name" value="YEAST SPT2-RELATED"/>
    <property type="match status" value="1"/>
</dbReference>
<feature type="region of interest" description="Disordered" evidence="4">
    <location>
        <begin position="102"/>
        <end position="132"/>
    </location>
</feature>
<reference evidence="5 6" key="1">
    <citation type="journal article" date="2021" name="Comput. Struct. Biotechnol. J.">
        <title>De novo genome assembly of the potent medicinal plant Rehmannia glutinosa using nanopore technology.</title>
        <authorList>
            <person name="Ma L."/>
            <person name="Dong C."/>
            <person name="Song C."/>
            <person name="Wang X."/>
            <person name="Zheng X."/>
            <person name="Niu Y."/>
            <person name="Chen S."/>
            <person name="Feng W."/>
        </authorList>
    </citation>
    <scope>NUCLEOTIDE SEQUENCE [LARGE SCALE GENOMIC DNA]</scope>
    <source>
        <strain evidence="5">DH-2019</strain>
    </source>
</reference>
<evidence type="ECO:0000256" key="3">
    <source>
        <dbReference type="SAM" id="Coils"/>
    </source>
</evidence>
<feature type="coiled-coil region" evidence="3">
    <location>
        <begin position="537"/>
        <end position="564"/>
    </location>
</feature>
<protein>
    <recommendedName>
        <fullName evidence="7">SPT2 chromatin protein</fullName>
    </recommendedName>
</protein>
<dbReference type="PANTHER" id="PTHR22691:SF8">
    <property type="entry name" value="PROTEIN SPT2 HOMOLOG"/>
    <property type="match status" value="1"/>
</dbReference>
<sequence length="574" mass="65126">MQRHRHVSEKNITKNRFGYPSYPQPQAHDSIDPCLFSVLRIALRGGFISHYLGKDFPKILINKPYFSDRVSPLRRPPSRSTIVFDRSRFCRSSFVDFEEYEDWDEYEEDGEEQEEEEGGEDGYEETQHQPTQEELEYLELRQKLKESIRKQMKKELGTANAGSRDKTNVFRKDNYGSFFGPSQPVIAQRVIQESKSLLENPDLAARISKPNRTNNTSSVSAPAKSKSRENYPPRVANGLKKKVEILKNTRDYSFLLSEDAEVPASLKSPPPRNVSGPKTGVQLLLYALWFFGGLEDARSAQIPPPRSKQVVNDRGREASNGRDIRKPMHASSQSRPKVGPERTAPAGKLSIESRRQLGSNNGSGPGRPLASKGVPSKSPVPNSGKANPAVAKNAMAGLHKPTPSTQQSVVRKPTPSHSQSGVHRPAPSRVQPSVLKKPPVQREYQETSKPKVMSKQALPSSRDQLKRPPPKPPARHSVADERPKPKPKRQLYDEDSDDDNAINMIRQMFRYNPNKFQDDDDVSDMEANFDDIMREEKRSAKIARKEDEEQLRLIEEEEKRERMRLAKKRKLGHK</sequence>
<name>A0ABR0V0M6_REHGL</name>
<feature type="compositionally biased region" description="Basic and acidic residues" evidence="4">
    <location>
        <begin position="311"/>
        <end position="326"/>
    </location>
</feature>
<dbReference type="Pfam" id="PF08243">
    <property type="entry name" value="SPT2"/>
    <property type="match status" value="1"/>
</dbReference>
<comment type="similarity">
    <text evidence="1">Belongs to the SPT2 family.</text>
</comment>
<evidence type="ECO:0000256" key="4">
    <source>
        <dbReference type="SAM" id="MobiDB-lite"/>
    </source>
</evidence>
<keyword evidence="2 3" id="KW-0175">Coiled coil</keyword>
<feature type="region of interest" description="Disordered" evidence="4">
    <location>
        <begin position="204"/>
        <end position="235"/>
    </location>
</feature>
<keyword evidence="6" id="KW-1185">Reference proteome</keyword>
<dbReference type="Proteomes" id="UP001318860">
    <property type="component" value="Unassembled WGS sequence"/>
</dbReference>
<feature type="compositionally biased region" description="Polar residues" evidence="4">
    <location>
        <begin position="210"/>
        <end position="220"/>
    </location>
</feature>
<organism evidence="5 6">
    <name type="scientific">Rehmannia glutinosa</name>
    <name type="common">Chinese foxglove</name>
    <dbReference type="NCBI Taxonomy" id="99300"/>
    <lineage>
        <taxon>Eukaryota</taxon>
        <taxon>Viridiplantae</taxon>
        <taxon>Streptophyta</taxon>
        <taxon>Embryophyta</taxon>
        <taxon>Tracheophyta</taxon>
        <taxon>Spermatophyta</taxon>
        <taxon>Magnoliopsida</taxon>
        <taxon>eudicotyledons</taxon>
        <taxon>Gunneridae</taxon>
        <taxon>Pentapetalae</taxon>
        <taxon>asterids</taxon>
        <taxon>lamiids</taxon>
        <taxon>Lamiales</taxon>
        <taxon>Orobanchaceae</taxon>
        <taxon>Rehmannieae</taxon>
        <taxon>Rehmannia</taxon>
    </lineage>
</organism>
<dbReference type="SMART" id="SM00784">
    <property type="entry name" value="SPT2"/>
    <property type="match status" value="1"/>
</dbReference>
<gene>
    <name evidence="5" type="ORF">DH2020_037702</name>
</gene>
<feature type="compositionally biased region" description="Acidic residues" evidence="4">
    <location>
        <begin position="102"/>
        <end position="124"/>
    </location>
</feature>
<feature type="region of interest" description="Disordered" evidence="4">
    <location>
        <begin position="298"/>
        <end position="499"/>
    </location>
</feature>
<comment type="caution">
    <text evidence="5">The sequence shown here is derived from an EMBL/GenBank/DDBJ whole genome shotgun (WGS) entry which is preliminary data.</text>
</comment>
<feature type="compositionally biased region" description="Polar residues" evidence="4">
    <location>
        <begin position="402"/>
        <end position="421"/>
    </location>
</feature>
<evidence type="ECO:0000256" key="2">
    <source>
        <dbReference type="ARBA" id="ARBA00023054"/>
    </source>
</evidence>
<evidence type="ECO:0008006" key="7">
    <source>
        <dbReference type="Google" id="ProtNLM"/>
    </source>
</evidence>
<dbReference type="InterPro" id="IPR013256">
    <property type="entry name" value="Chromatin_SPT2"/>
</dbReference>
<evidence type="ECO:0000256" key="1">
    <source>
        <dbReference type="ARBA" id="ARBA00006461"/>
    </source>
</evidence>